<keyword evidence="4" id="KW-0092">Biotin</keyword>
<dbReference type="SUPFAM" id="SSF55681">
    <property type="entry name" value="Class II aaRS and biotin synthetases"/>
    <property type="match status" value="1"/>
</dbReference>
<keyword evidence="9" id="KW-1185">Reference proteome</keyword>
<evidence type="ECO:0000256" key="6">
    <source>
        <dbReference type="ARBA" id="ARBA00047846"/>
    </source>
</evidence>
<dbReference type="InterPro" id="IPR004408">
    <property type="entry name" value="Biotin_CoA_COase_ligase"/>
</dbReference>
<dbReference type="InterPro" id="IPR003142">
    <property type="entry name" value="BPL_C"/>
</dbReference>
<dbReference type="CDD" id="cd16442">
    <property type="entry name" value="BPL"/>
    <property type="match status" value="1"/>
</dbReference>
<dbReference type="InterPro" id="IPR004143">
    <property type="entry name" value="BPL_LPL_catalytic"/>
</dbReference>
<dbReference type="GO" id="GO:0005737">
    <property type="term" value="C:cytoplasm"/>
    <property type="evidence" value="ECO:0007669"/>
    <property type="project" value="TreeGrafter"/>
</dbReference>
<dbReference type="EC" id="6.3.4.15" evidence="5"/>
<evidence type="ECO:0000256" key="5">
    <source>
        <dbReference type="ARBA" id="ARBA00024227"/>
    </source>
</evidence>
<proteinExistence type="predicted"/>
<dbReference type="AlphaFoldDB" id="A0A0A6PAV3"/>
<dbReference type="PANTHER" id="PTHR12835">
    <property type="entry name" value="BIOTIN PROTEIN LIGASE"/>
    <property type="match status" value="1"/>
</dbReference>
<dbReference type="PANTHER" id="PTHR12835:SF5">
    <property type="entry name" value="BIOTIN--PROTEIN LIGASE"/>
    <property type="match status" value="1"/>
</dbReference>
<dbReference type="Gene3D" id="2.30.30.100">
    <property type="match status" value="1"/>
</dbReference>
<dbReference type="InterPro" id="IPR045864">
    <property type="entry name" value="aa-tRNA-synth_II/BPL/LPL"/>
</dbReference>
<organism evidence="8 9">
    <name type="scientific">Candidatus Thiomargarita nelsonii</name>
    <dbReference type="NCBI Taxonomy" id="1003181"/>
    <lineage>
        <taxon>Bacteria</taxon>
        <taxon>Pseudomonadati</taxon>
        <taxon>Pseudomonadota</taxon>
        <taxon>Gammaproteobacteria</taxon>
        <taxon>Thiotrichales</taxon>
        <taxon>Thiotrichaceae</taxon>
        <taxon>Thiomargarita</taxon>
    </lineage>
</organism>
<accession>A0A0A6PAV3</accession>
<evidence type="ECO:0000256" key="1">
    <source>
        <dbReference type="ARBA" id="ARBA00022598"/>
    </source>
</evidence>
<dbReference type="Pfam" id="PF02237">
    <property type="entry name" value="BPL_C"/>
    <property type="match status" value="1"/>
</dbReference>
<evidence type="ECO:0000313" key="9">
    <source>
        <dbReference type="Proteomes" id="UP000030428"/>
    </source>
</evidence>
<evidence type="ECO:0000256" key="4">
    <source>
        <dbReference type="ARBA" id="ARBA00023267"/>
    </source>
</evidence>
<keyword evidence="1" id="KW-0436">Ligase</keyword>
<dbReference type="GO" id="GO:0005524">
    <property type="term" value="F:ATP binding"/>
    <property type="evidence" value="ECO:0007669"/>
    <property type="project" value="UniProtKB-KW"/>
</dbReference>
<dbReference type="InterPro" id="IPR008988">
    <property type="entry name" value="Transcriptional_repressor_C"/>
</dbReference>
<reference evidence="8 9" key="1">
    <citation type="journal article" date="2016" name="Front. Microbiol.">
        <title>Single-Cell (Meta-)Genomics of a Dimorphic Candidatus Thiomargarita nelsonii Reveals Genomic Plasticity.</title>
        <authorList>
            <person name="Flood B.E."/>
            <person name="Fliss P."/>
            <person name="Jones D.S."/>
            <person name="Dick G.J."/>
            <person name="Jain S."/>
            <person name="Kaster A.K."/>
            <person name="Winkel M."/>
            <person name="Mussmann M."/>
            <person name="Bailey J."/>
        </authorList>
    </citation>
    <scope>NUCLEOTIDE SEQUENCE [LARGE SCALE GENOMIC DNA]</scope>
    <source>
        <strain evidence="8">Hydrate Ridge</strain>
    </source>
</reference>
<evidence type="ECO:0000256" key="3">
    <source>
        <dbReference type="ARBA" id="ARBA00022840"/>
    </source>
</evidence>
<name>A0A0A6PAV3_9GAMM</name>
<keyword evidence="3" id="KW-0067">ATP-binding</keyword>
<evidence type="ECO:0000256" key="2">
    <source>
        <dbReference type="ARBA" id="ARBA00022741"/>
    </source>
</evidence>
<comment type="catalytic activity">
    <reaction evidence="6">
        <text>biotin + L-lysyl-[protein] + ATP = N(6)-biotinyl-L-lysyl-[protein] + AMP + diphosphate + H(+)</text>
        <dbReference type="Rhea" id="RHEA:11756"/>
        <dbReference type="Rhea" id="RHEA-COMP:9752"/>
        <dbReference type="Rhea" id="RHEA-COMP:10505"/>
        <dbReference type="ChEBI" id="CHEBI:15378"/>
        <dbReference type="ChEBI" id="CHEBI:29969"/>
        <dbReference type="ChEBI" id="CHEBI:30616"/>
        <dbReference type="ChEBI" id="CHEBI:33019"/>
        <dbReference type="ChEBI" id="CHEBI:57586"/>
        <dbReference type="ChEBI" id="CHEBI:83144"/>
        <dbReference type="ChEBI" id="CHEBI:456215"/>
        <dbReference type="EC" id="6.3.4.15"/>
    </reaction>
</comment>
<keyword evidence="2" id="KW-0547">Nucleotide-binding</keyword>
<dbReference type="SUPFAM" id="SSF50037">
    <property type="entry name" value="C-terminal domain of transcriptional repressors"/>
    <property type="match status" value="1"/>
</dbReference>
<dbReference type="GO" id="GO:0004077">
    <property type="term" value="F:biotin--[biotin carboxyl-carrier protein] ligase activity"/>
    <property type="evidence" value="ECO:0007669"/>
    <property type="project" value="UniProtKB-EC"/>
</dbReference>
<dbReference type="Proteomes" id="UP000030428">
    <property type="component" value="Unassembled WGS sequence"/>
</dbReference>
<gene>
    <name evidence="8" type="ORF">PN36_05150</name>
</gene>
<evidence type="ECO:0000313" key="8">
    <source>
        <dbReference type="EMBL" id="KHD07457.1"/>
    </source>
</evidence>
<dbReference type="Gene3D" id="3.30.930.10">
    <property type="entry name" value="Bira Bifunctional Protein, Domain 2"/>
    <property type="match status" value="1"/>
</dbReference>
<dbReference type="PROSITE" id="PS51733">
    <property type="entry name" value="BPL_LPL_CATALYTIC"/>
    <property type="match status" value="1"/>
</dbReference>
<dbReference type="EMBL" id="JSZA02000014">
    <property type="protein sequence ID" value="KHD07457.1"/>
    <property type="molecule type" value="Genomic_DNA"/>
</dbReference>
<protein>
    <recommendedName>
        <fullName evidence="5">biotin--[biotin carboxyl-carrier protein] ligase</fullName>
        <ecNumber evidence="5">6.3.4.15</ecNumber>
    </recommendedName>
</protein>
<sequence length="256" mass="28449">MPALDYNQIIAALDKSVIDKLKHLEVLAEVSSTNTWLSQYGDCGYVCLAEQQTAGRGRGNNIWVSPSASNIYLSLTWCLDGTQSQWLGLEIGIALAQVLSEIGITGHGIKWPNDLYWQGQKIGGILIERNYQSHRFIIGIGINVNMSKIEDTAINQPWISLRQILGAPIDRNKLAALIISHLIKCLSILPTRTFNELQKNWSQWDLLIGKSVIIHQHKLNKIKGVAKGIDPQGRLIVTLADGSQKNFSSADISVRW</sequence>
<evidence type="ECO:0000259" key="7">
    <source>
        <dbReference type="PROSITE" id="PS51733"/>
    </source>
</evidence>
<feature type="domain" description="BPL/LPL catalytic" evidence="7">
    <location>
        <begin position="19"/>
        <end position="190"/>
    </location>
</feature>
<comment type="caution">
    <text evidence="8">The sequence shown here is derived from an EMBL/GenBank/DDBJ whole genome shotgun (WGS) entry which is preliminary data.</text>
</comment>
<dbReference type="Pfam" id="PF03099">
    <property type="entry name" value="BPL_LplA_LipB"/>
    <property type="match status" value="1"/>
</dbReference>
<dbReference type="NCBIfam" id="TIGR00121">
    <property type="entry name" value="birA_ligase"/>
    <property type="match status" value="1"/>
</dbReference>